<sequence length="449" mass="48394">MRSIALPAIAVLILANLVSGSFGVLSVQAPITGLTFAVCLALTSVAAPTRTNPASLLCLTTGMFLLGRFIITTIFGWADYRYGDWFLMGPMDLTLVAKALAAISLFLCGITLAVGQLGQLDAREDPALGRIALRVGIVLMPFALYRLHINLATWSSGDYLSLYKTGGPGGIPYAIGSWMILCVFVYIASRPKWKPALLAYVFGVMLCLLDTLKGARGIPMAQIIGLTWLFVTSQGFKFSVWKALLAGIALAIFGEYLGRARVGVAGSGSFFANLPDTLMGFVYGQGVSLIFIVSTLKNLASFVIPIDGLRSTFALFIDGYDRLFQHLPIGQNLDFAHHTASLAHRVSFIVDAEMYLDGKGMGGSAVAEAMLYSPLFGPLFAGVFTGLVLKCLFRLGTKSPVGLFIFASVFPFLLLVPRETQLFFFVPLVKAALFAVVCVLARRYVIQSK</sequence>
<evidence type="ECO:0000313" key="1">
    <source>
        <dbReference type="EMBL" id="QOT75653.1"/>
    </source>
</evidence>
<proteinExistence type="predicted"/>
<reference evidence="1 2" key="1">
    <citation type="submission" date="2020-10" db="EMBL/GenBank/DDBJ databases">
        <title>Complete genome sequence of Cupriavidus basilensis CCUG 49340T.</title>
        <authorList>
            <person name="Salva-Serra F."/>
            <person name="Donoso R.A."/>
            <person name="Cho K.H."/>
            <person name="Yoo J.A."/>
            <person name="Lee K."/>
            <person name="Yoon S.-H."/>
            <person name="Perez-Pantoja D."/>
            <person name="Moore E.R.B."/>
        </authorList>
    </citation>
    <scope>NUCLEOTIDE SEQUENCE [LARGE SCALE GENOMIC DNA]</scope>
    <source>
        <strain evidence="2">CCUG 49340</strain>
    </source>
</reference>
<gene>
    <name evidence="1" type="primary">wzy</name>
    <name evidence="1" type="ORF">F7R26_015910</name>
</gene>
<protein>
    <submittedName>
        <fullName evidence="1">O-antigen polysaccharide polymerase Wzy</fullName>
    </submittedName>
</protein>
<dbReference type="AlphaFoldDB" id="A0A643G1I9"/>
<dbReference type="RefSeq" id="WP_150984035.1">
    <property type="nucleotide sequence ID" value="NZ_CP062803.1"/>
</dbReference>
<dbReference type="EMBL" id="CP062803">
    <property type="protein sequence ID" value="QOT75653.1"/>
    <property type="molecule type" value="Genomic_DNA"/>
</dbReference>
<dbReference type="InterPro" id="IPR029468">
    <property type="entry name" value="O-ag_pol_Wzy"/>
</dbReference>
<organism evidence="1 2">
    <name type="scientific">Cupriavidus basilensis</name>
    <dbReference type="NCBI Taxonomy" id="68895"/>
    <lineage>
        <taxon>Bacteria</taxon>
        <taxon>Pseudomonadati</taxon>
        <taxon>Pseudomonadota</taxon>
        <taxon>Betaproteobacteria</taxon>
        <taxon>Burkholderiales</taxon>
        <taxon>Burkholderiaceae</taxon>
        <taxon>Cupriavidus</taxon>
    </lineage>
</organism>
<accession>A0A643G1I9</accession>
<dbReference type="Proteomes" id="UP000397656">
    <property type="component" value="Chromosome 1"/>
</dbReference>
<name>A0A643G1I9_9BURK</name>
<dbReference type="Pfam" id="PF14296">
    <property type="entry name" value="O-ag_pol_Wzy"/>
    <property type="match status" value="1"/>
</dbReference>
<dbReference type="GeneID" id="98402398"/>
<evidence type="ECO:0000313" key="2">
    <source>
        <dbReference type="Proteomes" id="UP000397656"/>
    </source>
</evidence>